<organism evidence="7 8">
    <name type="scientific">Linnemannia hyalina</name>
    <dbReference type="NCBI Taxonomy" id="64524"/>
    <lineage>
        <taxon>Eukaryota</taxon>
        <taxon>Fungi</taxon>
        <taxon>Fungi incertae sedis</taxon>
        <taxon>Mucoromycota</taxon>
        <taxon>Mortierellomycotina</taxon>
        <taxon>Mortierellomycetes</taxon>
        <taxon>Mortierellales</taxon>
        <taxon>Mortierellaceae</taxon>
        <taxon>Linnemannia</taxon>
    </lineage>
</organism>
<evidence type="ECO:0000256" key="1">
    <source>
        <dbReference type="RuleBase" id="RU367090"/>
    </source>
</evidence>
<feature type="domain" description="E3 ubiquitin-protein ligase listerin ubiquitin conjugating" evidence="6">
    <location>
        <begin position="1741"/>
        <end position="1822"/>
    </location>
</feature>
<comment type="caution">
    <text evidence="7">The sequence shown here is derived from an EMBL/GenBank/DDBJ whole genome shotgun (WGS) entry which is preliminary data.</text>
</comment>
<dbReference type="EC" id="2.3.2.27" evidence="1"/>
<dbReference type="Proteomes" id="UP000707451">
    <property type="component" value="Unassembled WGS sequence"/>
</dbReference>
<dbReference type="GO" id="GO:0072344">
    <property type="term" value="P:rescue of stalled ribosome"/>
    <property type="evidence" value="ECO:0007669"/>
    <property type="project" value="UniProtKB-UniRule"/>
</dbReference>
<keyword evidence="1" id="KW-0862">Zinc</keyword>
<protein>
    <recommendedName>
        <fullName evidence="1">E3 ubiquitin-protein ligase listerin</fullName>
        <ecNumber evidence="1">2.3.2.27</ecNumber>
    </recommendedName>
    <alternativeName>
        <fullName evidence="1">RING-type E3 ubiquitin transferase listerin</fullName>
    </alternativeName>
</protein>
<keyword evidence="1" id="KW-0833">Ubl conjugation pathway</keyword>
<feature type="coiled-coil region" evidence="2">
    <location>
        <begin position="863"/>
        <end position="890"/>
    </location>
</feature>
<dbReference type="GO" id="GO:1990116">
    <property type="term" value="P:ribosome-associated ubiquitin-dependent protein catabolic process"/>
    <property type="evidence" value="ECO:0007669"/>
    <property type="project" value="UniProtKB-UniRule"/>
</dbReference>
<dbReference type="SUPFAM" id="SSF48371">
    <property type="entry name" value="ARM repeat"/>
    <property type="match status" value="1"/>
</dbReference>
<feature type="region of interest" description="Disordered" evidence="3">
    <location>
        <begin position="74"/>
        <end position="98"/>
    </location>
</feature>
<evidence type="ECO:0000259" key="5">
    <source>
        <dbReference type="Pfam" id="PF22999"/>
    </source>
</evidence>
<evidence type="ECO:0000256" key="3">
    <source>
        <dbReference type="SAM" id="MobiDB-lite"/>
    </source>
</evidence>
<dbReference type="EMBL" id="JAHRHY010000001">
    <property type="protein sequence ID" value="KAG9072709.1"/>
    <property type="molecule type" value="Genomic_DNA"/>
</dbReference>
<dbReference type="InterPro" id="IPR054477">
    <property type="entry name" value="LTN1_E3_ligase_6th"/>
</dbReference>
<feature type="domain" description="E3 ubiquitin-protein ligase listerin N-terminal" evidence="4">
    <location>
        <begin position="113"/>
        <end position="429"/>
    </location>
</feature>
<dbReference type="GO" id="GO:0008270">
    <property type="term" value="F:zinc ion binding"/>
    <property type="evidence" value="ECO:0007669"/>
    <property type="project" value="UniProtKB-KW"/>
</dbReference>
<gene>
    <name evidence="7" type="ORF">KI688_000484</name>
</gene>
<dbReference type="InterPro" id="IPR011989">
    <property type="entry name" value="ARM-like"/>
</dbReference>
<sequence>MHNSTDLLKGNREKMFKPRRLTVDLHSFSFIDASSRAAELSSASSTGSSLSMSQLGGFAQFATPAFSASSTYVASSAPRSAPPNRSGSSSPSLSSSGSPAFGGLDTDVVNVISNGELSMIIKRLMSKRDTTTKVRALEDLEKWVRAQTEDDETGSSAACQEAIGPWIKLYIKLTTDVDRRVRLMTNNVHLLLVKRVKKKLAPYLKEVIAAWIGTFFDPTRDVARVAVEAFKSAFPDNKREQVISFCLQDIIYYISEILLNKTPETLSDPRFSTKEEMDTRYARVASSSLYTLGYIIDTLSPEALEEHADDIGQFLDEAKLWAFFGHGNPLVRRASYNMLRTVTTKAPSLAKERLSIVSKHLFPAAFSDKDTTTHGDMWDAVLVFTKAFPESWTIVADKKPTMSLFAGFLKAAGYGSATATYRSILPLIASWGDESVLGKNGTGFPFAKDFFDHFWKGLESPNIDKETGSTLLFIEAYLECLVYFTVRFGKSETTKQGQDAALAAFVALNKTFMTLADNGKISAKFTQSEQGIAKKISTHLVRLLTIPSVSERASVDIWQPTVEAMSEIVSGETNDVYVKRGKRAILLLGQIASLAHEKQDKALIELTEKAADQLVQIVATQCSGTQSFGPSQLLSSLAVHFEVAVFSNPASQKAMHDFFELQFADMLLTSEDQDSSNEGVSQGGESLPHLLDLLAGYLGNTKEQERSTRIWQQVMTKVLKETDEGTNQERQSVILRGLLDRTSAVSPAIDLKLGAIDDFVTTIVVDQKYKESKSYEDLVTGALCSNAIIPDTLKLAVFDTLSQRLDLFVSDVMGAQAMGKHAEASAILTIILKSLSHIVPLSIENSAEVPLQQITKAVFDLSCQSEENLSEAAQQNLDELQRLSEESEDIQFFLRDCLTDHICDCIQNLQRFTSPEDLATQAQKLADFLNLSDIADRFGLLSAFFFDKDHWNSLYKTLSATGAHRSLVMLDPVVEAYYADTKTQHVSASEHTNVHYDSFGLSAYGRLALFTYELLKKEDVMVSLFLSFPETMTWVMGELLKVRQGCLDAFQAPSSEAGVFYSPNLHKDANDVVFRTLLRELGSMVTSWITLALEENWESQLIEVLTKGPQAAVTSNDDDDESGCSPVYFAREALLEQDGFKERVLADVVDALAQSDSSDISPANAKGWCLLLKSESVPLSISTGLVIALRKRLENTNEFTNLLNQWVTTPVRPNELTVQNTETIRRLSLLVAALMGPADEEPSINLPQLRAMNLLQSIRRWISDSDVLKDFDNQNELLVHSLVLRLLRALAFQVQELPGAHWEMMFGQITVAFEGLSETDSTPFGMLVLERACRLTLTLIDLAQDEADIMNAWEEHSEGILVRAMRVIGREDSTLEAASLKMNRPVRQYMGVLSQVCGYASDKLVLAHGSVAKQCRMLMEPLTSLQMLAYKQLQTILTEEVQTLSIQMELKAPTSPVVDPVEDKAADDATTVSAATEDKMTEPKFPASLWAIISSPPAGFPAMDVDVDADDEKNLKKEFSLLSTGSSHNDEDDDEEYGVGAGVAAKSETITSHAVLGYLLAWKLAFAIFENTTYAVKSRLVEQLRTSSAMNDFLPYLFHLLGIHSASSLVSDSSSASQTASSASNDAQAVELFDLSRWDITEYQVVGFDLSSPEIGFPLFAGHLYYTCLANVPSLVRIWWTECKLRQLSIAVESLTERFFSPLLITRELNSLVKAQQAPAQGGNAAAAAALSGVTDDLNELQIKTSKATSEVTASFQIDEATMEIVIRLPTNFPLRQVEVEGLQRVGVKEARWRAWLLAVAGVIAAQNGSLIDALSLFRRNVGLHFEGMTKEISQASFHKNMTFRVLNAKKTPKMIKKIGTTAGTNNLQTPTDGLRHRIHWPWFDLMVLVQLQWK</sequence>
<dbReference type="PANTHER" id="PTHR12389:SF0">
    <property type="entry name" value="E3 UBIQUITIN-PROTEIN LIGASE LISTERIN"/>
    <property type="match status" value="1"/>
</dbReference>
<dbReference type="Pfam" id="PF22999">
    <property type="entry name" value="LTN1_E3_ligase_6th"/>
    <property type="match status" value="1"/>
</dbReference>
<dbReference type="GO" id="GO:1990112">
    <property type="term" value="C:RQC complex"/>
    <property type="evidence" value="ECO:0007669"/>
    <property type="project" value="UniProtKB-UniRule"/>
</dbReference>
<keyword evidence="2" id="KW-0175">Coiled coil</keyword>
<keyword evidence="1" id="KW-0479">Metal-binding</keyword>
<evidence type="ECO:0000256" key="2">
    <source>
        <dbReference type="SAM" id="Coils"/>
    </source>
</evidence>
<evidence type="ECO:0000313" key="8">
    <source>
        <dbReference type="Proteomes" id="UP000707451"/>
    </source>
</evidence>
<dbReference type="GO" id="GO:0043023">
    <property type="term" value="F:ribosomal large subunit binding"/>
    <property type="evidence" value="ECO:0007669"/>
    <property type="project" value="TreeGrafter"/>
</dbReference>
<name>A0A9P7Y3J9_9FUNG</name>
<dbReference type="GO" id="GO:0061630">
    <property type="term" value="F:ubiquitin protein ligase activity"/>
    <property type="evidence" value="ECO:0007669"/>
    <property type="project" value="UniProtKB-UniRule"/>
</dbReference>
<reference evidence="7" key="1">
    <citation type="submission" date="2021-06" db="EMBL/GenBank/DDBJ databases">
        <title>Genome Sequence of Mortierella hyaline Strain SCG-10, a Cold-Adapted, Nitrate-Reducing Fungus Isolated from Soil in Minnesota, USA.</title>
        <authorList>
            <person name="Aldossari N."/>
        </authorList>
    </citation>
    <scope>NUCLEOTIDE SEQUENCE</scope>
    <source>
        <strain evidence="7">SCG-10</strain>
    </source>
</reference>
<proteinExistence type="inferred from homology"/>
<dbReference type="InterPro" id="IPR016024">
    <property type="entry name" value="ARM-type_fold"/>
</dbReference>
<dbReference type="PANTHER" id="PTHR12389">
    <property type="entry name" value="ZINC FINGER PROTEIN 294"/>
    <property type="match status" value="1"/>
</dbReference>
<keyword evidence="8" id="KW-1185">Reference proteome</keyword>
<accession>A0A9P7Y3J9</accession>
<evidence type="ECO:0000259" key="6">
    <source>
        <dbReference type="Pfam" id="PF23009"/>
    </source>
</evidence>
<dbReference type="Pfam" id="PF22958">
    <property type="entry name" value="Ltn1_1st"/>
    <property type="match status" value="1"/>
</dbReference>
<comment type="function">
    <text evidence="1">E3 ubiquitin-protein ligase. Component of the ribosome quality control complex (RQC), a ribosome-associated complex that mediates ubiquitination and extraction of incompletely synthesized nascent chains for proteasomal degradation.</text>
</comment>
<dbReference type="InterPro" id="IPR039795">
    <property type="entry name" value="LTN1/Rkr1"/>
</dbReference>
<comment type="catalytic activity">
    <reaction evidence="1">
        <text>S-ubiquitinyl-[E2 ubiquitin-conjugating enzyme]-L-cysteine + [acceptor protein]-L-lysine = [E2 ubiquitin-conjugating enzyme]-L-cysteine + N(6)-ubiquitinyl-[acceptor protein]-L-lysine.</text>
        <dbReference type="EC" id="2.3.2.27"/>
    </reaction>
</comment>
<comment type="pathway">
    <text evidence="1">Protein modification; protein ubiquitination.</text>
</comment>
<comment type="similarity">
    <text evidence="1">Belongs to the LTN1 family.</text>
</comment>
<dbReference type="InterPro" id="IPR054478">
    <property type="entry name" value="LTN1_UBC"/>
</dbReference>
<comment type="subunit">
    <text evidence="1">Component of the ribosome quality control complex (RQC).</text>
</comment>
<keyword evidence="1" id="KW-0808">Transferase</keyword>
<dbReference type="Pfam" id="PF23009">
    <property type="entry name" value="UBC_like"/>
    <property type="match status" value="1"/>
</dbReference>
<dbReference type="GO" id="GO:0005829">
    <property type="term" value="C:cytosol"/>
    <property type="evidence" value="ECO:0007669"/>
    <property type="project" value="UniProtKB-UniRule"/>
</dbReference>
<keyword evidence="1" id="KW-0863">Zinc-finger</keyword>
<dbReference type="OrthoDB" id="6108at2759"/>
<feature type="domain" description="E3 ubiquitin-protein ligase listerin HEAT repeat region" evidence="5">
    <location>
        <begin position="1411"/>
        <end position="1712"/>
    </location>
</feature>
<evidence type="ECO:0000313" key="7">
    <source>
        <dbReference type="EMBL" id="KAG9072709.1"/>
    </source>
</evidence>
<dbReference type="Gene3D" id="1.25.10.10">
    <property type="entry name" value="Leucine-rich Repeat Variant"/>
    <property type="match status" value="1"/>
</dbReference>
<dbReference type="InterPro" id="IPR054476">
    <property type="entry name" value="Ltn1_N"/>
</dbReference>
<evidence type="ECO:0000259" key="4">
    <source>
        <dbReference type="Pfam" id="PF22958"/>
    </source>
</evidence>